<feature type="repeat" description="WD" evidence="3">
    <location>
        <begin position="1049"/>
        <end position="1090"/>
    </location>
</feature>
<dbReference type="AlphaFoldDB" id="A0A7Z1AWH6"/>
<protein>
    <recommendedName>
        <fullName evidence="5">HTH cro/C1-type domain-containing protein</fullName>
    </recommendedName>
</protein>
<dbReference type="PROSITE" id="PS50294">
    <property type="entry name" value="WD_REPEATS_REGION"/>
    <property type="match status" value="10"/>
</dbReference>
<dbReference type="InterPro" id="IPR049052">
    <property type="entry name" value="nSTAND1"/>
</dbReference>
<evidence type="ECO:0000259" key="5">
    <source>
        <dbReference type="SMART" id="SM00530"/>
    </source>
</evidence>
<comment type="caution">
    <text evidence="6">The sequence shown here is derived from an EMBL/GenBank/DDBJ whole genome shotgun (WGS) entry which is preliminary data.</text>
</comment>
<dbReference type="InterPro" id="IPR001680">
    <property type="entry name" value="WD40_rpt"/>
</dbReference>
<dbReference type="InterPro" id="IPR027417">
    <property type="entry name" value="P-loop_NTPase"/>
</dbReference>
<dbReference type="PROSITE" id="PS50082">
    <property type="entry name" value="WD_REPEATS_2"/>
    <property type="match status" value="12"/>
</dbReference>
<feature type="repeat" description="WD" evidence="3">
    <location>
        <begin position="870"/>
        <end position="911"/>
    </location>
</feature>
<evidence type="ECO:0000313" key="7">
    <source>
        <dbReference type="Proteomes" id="UP000185696"/>
    </source>
</evidence>
<feature type="repeat" description="WD" evidence="3">
    <location>
        <begin position="748"/>
        <end position="789"/>
    </location>
</feature>
<dbReference type="Proteomes" id="UP000185696">
    <property type="component" value="Unassembled WGS sequence"/>
</dbReference>
<dbReference type="SMART" id="SM00320">
    <property type="entry name" value="WD40"/>
    <property type="match status" value="14"/>
</dbReference>
<feature type="repeat" description="WD" evidence="3">
    <location>
        <begin position="1132"/>
        <end position="1171"/>
    </location>
</feature>
<dbReference type="RefSeq" id="WP_075136247.1">
    <property type="nucleotide sequence ID" value="NZ_MSIF01000018.1"/>
</dbReference>
<dbReference type="CDD" id="cd00200">
    <property type="entry name" value="WD40"/>
    <property type="match status" value="2"/>
</dbReference>
<feature type="repeat" description="WD" evidence="3">
    <location>
        <begin position="580"/>
        <end position="621"/>
    </location>
</feature>
<dbReference type="Pfam" id="PF00400">
    <property type="entry name" value="WD40"/>
    <property type="match status" value="13"/>
</dbReference>
<feature type="region of interest" description="Disordered" evidence="4">
    <location>
        <begin position="351"/>
        <end position="373"/>
    </location>
</feature>
<sequence length="1201" mass="127844">MGRTEGSLDPDAGPVQRFAHELRLLRRSANGITYRAMARQAGYSAVVLSQAAAGARLPTLPVTLAYVTACGGDPDEWERRWRQASADVAALATSPYLGLATFEETDRDRFFGRDRLIAEILALTARHRFVAVVGASGAGKSSLLRAGVLPRLRERDPATAVALCTPGTLTDPGEGTVLVVDQFEELFTLCDARERARVIAALMGSRARVIVALRADFYGRCAEHPALADALCTAQVLVGPMTADELREAIVAPATAAGLVVQRALTTRLVDEVLDEPGGLPMVSHVLLETWRRRRGRTLTVAGYEAAGGVHGALARTAEQVYAALSPGQATTARRVLLRLVVVPTEDAQATRRPARRAEFSGSDDTSEDTGDDTGTVVERLAEARLVTLDGDAVDLAHEALITAWPRLAGWIRQDHQWLRVHRNLGEATRAWEEVHRDPGALYRGTRLAMVREWVTGHRGEELNAAERAFVAASVDAERTASSAEARRRRRLRWLAAGLATALLVVTALAGVTLAQHTEAVATRQTAISRQLAAEALALRDTAPGTAMLLGVAAYRTASTPEARGALLSLASYQVYQGELSGHGNAVSDVAFRRDGARLASVGKDGRLVVWDTRRRARLATLTAHRTWLRAVAYSPDGHTLATGGDDADLVLWDAGTGERVAALSGHTDRIRDVRFSPDGRLVATAGNDRTAVLWDRAAGVAAHRLTGHRGVVQAVVFSPDGQRVATAGADRTIRLWDTATGRALATLTGHAAAVDGLAFSPDGRLLASASSDHTVGLWDPVTGARLATLSGHTDAARAVAFSPDGRTLASAGHDDTVILWDLPSRAVRARLTGHTNNVYALAFHPRLPLLASGEEQGRVLLWDVDRAPLPGHAGTVTATAFSRDGRTVATAGTDGTVALWDVAGRHPVATVRSTTGPVNALTFSHDGRTLAVATGSPRRTTGVADGGVHLLDVTDRAAPVVRATLTGHTDAVRDAAFTPDDRTLATASSDGTVAVWDARRHTRLDVLPGDESLNSVEFSPDGRVLATSNGNAHQVVLWDFRARARLATLTHTGLPRELAFSPDGRTLATVAAGRAVVLWDVERGTPVRRFTHHDTLNSLAFSADGRLLVTGGAENTVGLWDAVTGARLATLTGHTGPVEAVAIAPDGRTVASADSTTILWTTDENRAIREICRVVGRDLTRAERSQFLPDEHPRTCPAFA</sequence>
<evidence type="ECO:0000256" key="1">
    <source>
        <dbReference type="ARBA" id="ARBA00022574"/>
    </source>
</evidence>
<dbReference type="EMBL" id="MSIF01000018">
    <property type="protein sequence ID" value="OLF06946.1"/>
    <property type="molecule type" value="Genomic_DNA"/>
</dbReference>
<dbReference type="PANTHER" id="PTHR19848:SF8">
    <property type="entry name" value="F-BOX AND WD REPEAT DOMAIN CONTAINING 7"/>
    <property type="match status" value="1"/>
</dbReference>
<feature type="repeat" description="WD" evidence="3">
    <location>
        <begin position="664"/>
        <end position="696"/>
    </location>
</feature>
<name>A0A7Z1AWH6_9PSEU</name>
<keyword evidence="7" id="KW-1185">Reference proteome</keyword>
<dbReference type="InterPro" id="IPR036322">
    <property type="entry name" value="WD40_repeat_dom_sf"/>
</dbReference>
<feature type="repeat" description="WD" evidence="3">
    <location>
        <begin position="622"/>
        <end position="663"/>
    </location>
</feature>
<gene>
    <name evidence="6" type="ORF">BLA60_29215</name>
</gene>
<keyword evidence="2" id="KW-0677">Repeat</keyword>
<feature type="repeat" description="WD" evidence="3">
    <location>
        <begin position="966"/>
        <end position="1007"/>
    </location>
</feature>
<dbReference type="InterPro" id="IPR001387">
    <property type="entry name" value="Cro/C1-type_HTH"/>
</dbReference>
<feature type="repeat" description="WD" evidence="3">
    <location>
        <begin position="832"/>
        <end position="866"/>
    </location>
</feature>
<dbReference type="SMART" id="SM00530">
    <property type="entry name" value="HTH_XRE"/>
    <property type="match status" value="1"/>
</dbReference>
<dbReference type="SUPFAM" id="SSF50978">
    <property type="entry name" value="WD40 repeat-like"/>
    <property type="match status" value="2"/>
</dbReference>
<organism evidence="6 7">
    <name type="scientific">Actinophytocola xinjiangensis</name>
    <dbReference type="NCBI Taxonomy" id="485602"/>
    <lineage>
        <taxon>Bacteria</taxon>
        <taxon>Bacillati</taxon>
        <taxon>Actinomycetota</taxon>
        <taxon>Actinomycetes</taxon>
        <taxon>Pseudonocardiales</taxon>
        <taxon>Pseudonocardiaceae</taxon>
    </lineage>
</organism>
<dbReference type="Pfam" id="PF20703">
    <property type="entry name" value="nSTAND1"/>
    <property type="match status" value="2"/>
</dbReference>
<feature type="repeat" description="WD" evidence="3">
    <location>
        <begin position="1090"/>
        <end position="1131"/>
    </location>
</feature>
<feature type="repeat" description="WD" evidence="3">
    <location>
        <begin position="790"/>
        <end position="831"/>
    </location>
</feature>
<dbReference type="PROSITE" id="PS00678">
    <property type="entry name" value="WD_REPEATS_1"/>
    <property type="match status" value="4"/>
</dbReference>
<proteinExistence type="predicted"/>
<dbReference type="InterPro" id="IPR019775">
    <property type="entry name" value="WD40_repeat_CS"/>
</dbReference>
<evidence type="ECO:0000313" key="6">
    <source>
        <dbReference type="EMBL" id="OLF06946.1"/>
    </source>
</evidence>
<evidence type="ECO:0000256" key="3">
    <source>
        <dbReference type="PROSITE-ProRule" id="PRU00221"/>
    </source>
</evidence>
<feature type="domain" description="HTH cro/C1-type" evidence="5">
    <location>
        <begin position="21"/>
        <end position="77"/>
    </location>
</feature>
<dbReference type="Gene3D" id="3.40.50.300">
    <property type="entry name" value="P-loop containing nucleotide triphosphate hydrolases"/>
    <property type="match status" value="1"/>
</dbReference>
<evidence type="ECO:0000256" key="4">
    <source>
        <dbReference type="SAM" id="MobiDB-lite"/>
    </source>
</evidence>
<dbReference type="InterPro" id="IPR015943">
    <property type="entry name" value="WD40/YVTN_repeat-like_dom_sf"/>
</dbReference>
<dbReference type="InterPro" id="IPR020472">
    <property type="entry name" value="WD40_PAC1"/>
</dbReference>
<evidence type="ECO:0000256" key="2">
    <source>
        <dbReference type="ARBA" id="ARBA00022737"/>
    </source>
</evidence>
<dbReference type="SUPFAM" id="SSF52540">
    <property type="entry name" value="P-loop containing nucleoside triphosphate hydrolases"/>
    <property type="match status" value="1"/>
</dbReference>
<reference evidence="6 7" key="1">
    <citation type="submission" date="2016-12" db="EMBL/GenBank/DDBJ databases">
        <title>The draft genome sequence of Actinophytocola xinjiangensis.</title>
        <authorList>
            <person name="Wang W."/>
            <person name="Yuan L."/>
        </authorList>
    </citation>
    <scope>NUCLEOTIDE SEQUENCE [LARGE SCALE GENOMIC DNA]</scope>
    <source>
        <strain evidence="6 7">CGMCC 4.4663</strain>
    </source>
</reference>
<keyword evidence="1 3" id="KW-0853">WD repeat</keyword>
<dbReference type="Gene3D" id="2.130.10.10">
    <property type="entry name" value="YVTN repeat-like/Quinoprotein amine dehydrogenase"/>
    <property type="match status" value="6"/>
</dbReference>
<feature type="repeat" description="WD" evidence="3">
    <location>
        <begin position="706"/>
        <end position="747"/>
    </location>
</feature>
<dbReference type="PRINTS" id="PR00320">
    <property type="entry name" value="GPROTEINBRPT"/>
</dbReference>
<dbReference type="PANTHER" id="PTHR19848">
    <property type="entry name" value="WD40 REPEAT PROTEIN"/>
    <property type="match status" value="1"/>
</dbReference>
<accession>A0A7Z1AWH6</accession>